<comment type="caution">
    <text evidence="1">The sequence shown here is derived from an EMBL/GenBank/DDBJ whole genome shotgun (WGS) entry which is preliminary data.</text>
</comment>
<accession>A0ABW3HPD2</accession>
<protein>
    <recommendedName>
        <fullName evidence="3">TetR family transcriptional regulator</fullName>
    </recommendedName>
</protein>
<evidence type="ECO:0008006" key="3">
    <source>
        <dbReference type="Google" id="ProtNLM"/>
    </source>
</evidence>
<reference evidence="2" key="1">
    <citation type="journal article" date="2019" name="Int. J. Syst. Evol. Microbiol.">
        <title>The Global Catalogue of Microorganisms (GCM) 10K type strain sequencing project: providing services to taxonomists for standard genome sequencing and annotation.</title>
        <authorList>
            <consortium name="The Broad Institute Genomics Platform"/>
            <consortium name="The Broad Institute Genome Sequencing Center for Infectious Disease"/>
            <person name="Wu L."/>
            <person name="Ma J."/>
        </authorList>
    </citation>
    <scope>NUCLEOTIDE SEQUENCE [LARGE SCALE GENOMIC DNA]</scope>
    <source>
        <strain evidence="2">CCUG 59129</strain>
    </source>
</reference>
<dbReference type="RefSeq" id="WP_377563425.1">
    <property type="nucleotide sequence ID" value="NZ_JBHTJZ010000009.1"/>
</dbReference>
<keyword evidence="2" id="KW-1185">Reference proteome</keyword>
<evidence type="ECO:0000313" key="1">
    <source>
        <dbReference type="EMBL" id="MFD0959331.1"/>
    </source>
</evidence>
<dbReference type="EMBL" id="JBHTJZ010000009">
    <property type="protein sequence ID" value="MFD0959331.1"/>
    <property type="molecule type" value="Genomic_DNA"/>
</dbReference>
<dbReference type="Proteomes" id="UP001596989">
    <property type="component" value="Unassembled WGS sequence"/>
</dbReference>
<organism evidence="1 2">
    <name type="scientific">Paenibacillus chungangensis</name>
    <dbReference type="NCBI Taxonomy" id="696535"/>
    <lineage>
        <taxon>Bacteria</taxon>
        <taxon>Bacillati</taxon>
        <taxon>Bacillota</taxon>
        <taxon>Bacilli</taxon>
        <taxon>Bacillales</taxon>
        <taxon>Paenibacillaceae</taxon>
        <taxon>Paenibacillus</taxon>
    </lineage>
</organism>
<evidence type="ECO:0000313" key="2">
    <source>
        <dbReference type="Proteomes" id="UP001596989"/>
    </source>
</evidence>
<proteinExistence type="predicted"/>
<sequence>MMCHLHLPVAHSSEMRIQKILDPAHPLCRDDVIWMLGYIKKKVADGDPLLADLSQPRLMHNFLSFAEAAMALLQRSHYCDQETDRIRHWLSEAAFGLIGKASSPL</sequence>
<gene>
    <name evidence="1" type="ORF">ACFQ2I_08005</name>
</gene>
<name>A0ABW3HPD2_9BACL</name>